<feature type="chain" id="PRO_5040163526" evidence="1">
    <location>
        <begin position="31"/>
        <end position="284"/>
    </location>
</feature>
<evidence type="ECO:0000313" key="2">
    <source>
        <dbReference type="EMBL" id="KAH0553062.1"/>
    </source>
</evidence>
<reference evidence="2" key="1">
    <citation type="submission" date="2021-03" db="EMBL/GenBank/DDBJ databases">
        <title>Comparative genomics and phylogenomic investigation of the class Geoglossomycetes provide insights into ecological specialization and systematics.</title>
        <authorList>
            <person name="Melie T."/>
            <person name="Pirro S."/>
            <person name="Miller A.N."/>
            <person name="Quandt A."/>
        </authorList>
    </citation>
    <scope>NUCLEOTIDE SEQUENCE</scope>
    <source>
        <strain evidence="2">CAQ_001_2017</strain>
    </source>
</reference>
<gene>
    <name evidence="2" type="ORF">GP486_006746</name>
</gene>
<name>A0A9P8IIW6_9PEZI</name>
<sequence length="284" mass="32229">MHCGPLRLFLLAAFAWISLNSVSLVPSAQALDIPRWWYYGQTAADLTQLFNQNNARATVIRVQDPKVPTFDVSMVQNTDNFASAWWWWWGVDANSIGPLLKNPNKRLISIDPYETPQGLRFVIVTVPNDGPQDRAWWWYVGVDEDTVRRHLATNNARLIDARPYVENGKKLYAVIMIANTGADHKNSEWWVGATPDFIATRFPAGLRVARFNPDPSGDWDAILVQPGSESWWWWYGFNGNQVLQHIVDDNSRLIDISPYLVNGAWEFASVEIGDNSPPQGGFEI</sequence>
<proteinExistence type="predicted"/>
<keyword evidence="3" id="KW-1185">Reference proteome</keyword>
<evidence type="ECO:0000313" key="3">
    <source>
        <dbReference type="Proteomes" id="UP000750711"/>
    </source>
</evidence>
<dbReference type="EMBL" id="JAGHQM010001619">
    <property type="protein sequence ID" value="KAH0553062.1"/>
    <property type="molecule type" value="Genomic_DNA"/>
</dbReference>
<evidence type="ECO:0000256" key="1">
    <source>
        <dbReference type="SAM" id="SignalP"/>
    </source>
</evidence>
<protein>
    <submittedName>
        <fullName evidence="2">Uncharacterized protein</fullName>
    </submittedName>
</protein>
<accession>A0A9P8IIW6</accession>
<comment type="caution">
    <text evidence="2">The sequence shown here is derived from an EMBL/GenBank/DDBJ whole genome shotgun (WGS) entry which is preliminary data.</text>
</comment>
<feature type="signal peptide" evidence="1">
    <location>
        <begin position="1"/>
        <end position="30"/>
    </location>
</feature>
<keyword evidence="1" id="KW-0732">Signal</keyword>
<dbReference type="AlphaFoldDB" id="A0A9P8IIW6"/>
<dbReference type="Proteomes" id="UP000750711">
    <property type="component" value="Unassembled WGS sequence"/>
</dbReference>
<organism evidence="2 3">
    <name type="scientific">Trichoglossum hirsutum</name>
    <dbReference type="NCBI Taxonomy" id="265104"/>
    <lineage>
        <taxon>Eukaryota</taxon>
        <taxon>Fungi</taxon>
        <taxon>Dikarya</taxon>
        <taxon>Ascomycota</taxon>
        <taxon>Pezizomycotina</taxon>
        <taxon>Geoglossomycetes</taxon>
        <taxon>Geoglossales</taxon>
        <taxon>Geoglossaceae</taxon>
        <taxon>Trichoglossum</taxon>
    </lineage>
</organism>